<dbReference type="OrthoDB" id="2056822at2"/>
<proteinExistence type="predicted"/>
<evidence type="ECO:0000313" key="3">
    <source>
        <dbReference type="Proteomes" id="UP000050326"/>
    </source>
</evidence>
<dbReference type="Proteomes" id="UP000050326">
    <property type="component" value="Unassembled WGS sequence"/>
</dbReference>
<sequence>MGLIAAAGFELLIGAAIGFILFLIGLFFKQIMVFDSIALGVITGFVANGVWHLSTALSIGIGAGVFALLLFLQMTKVGFWIIGVLLSILWGFIFAFVAWSVTDKSPFWTYGVWVVGALLIMLLHLWSRKNINQI</sequence>
<feature type="transmembrane region" description="Helical" evidence="1">
    <location>
        <begin position="53"/>
        <end position="72"/>
    </location>
</feature>
<dbReference type="RefSeq" id="WP_054874599.1">
    <property type="nucleotide sequence ID" value="NZ_LKET01000028.1"/>
</dbReference>
<feature type="transmembrane region" description="Helical" evidence="1">
    <location>
        <begin position="6"/>
        <end position="24"/>
    </location>
</feature>
<keyword evidence="1" id="KW-1133">Transmembrane helix</keyword>
<evidence type="ECO:0000313" key="2">
    <source>
        <dbReference type="EMBL" id="KPU45057.1"/>
    </source>
</evidence>
<organism evidence="2 3">
    <name type="scientific">Oxobacter pfennigii</name>
    <dbReference type="NCBI Taxonomy" id="36849"/>
    <lineage>
        <taxon>Bacteria</taxon>
        <taxon>Bacillati</taxon>
        <taxon>Bacillota</taxon>
        <taxon>Clostridia</taxon>
        <taxon>Eubacteriales</taxon>
        <taxon>Clostridiaceae</taxon>
        <taxon>Oxobacter</taxon>
    </lineage>
</organism>
<feature type="transmembrane region" description="Helical" evidence="1">
    <location>
        <begin position="107"/>
        <end position="126"/>
    </location>
</feature>
<protein>
    <recommendedName>
        <fullName evidence="4">DUF4203 domain-containing protein</fullName>
    </recommendedName>
</protein>
<dbReference type="AlphaFoldDB" id="A0A0P8YZ13"/>
<evidence type="ECO:0000256" key="1">
    <source>
        <dbReference type="SAM" id="Phobius"/>
    </source>
</evidence>
<keyword evidence="3" id="KW-1185">Reference proteome</keyword>
<dbReference type="EMBL" id="LKET01000028">
    <property type="protein sequence ID" value="KPU45057.1"/>
    <property type="molecule type" value="Genomic_DNA"/>
</dbReference>
<reference evidence="2 3" key="1">
    <citation type="submission" date="2015-09" db="EMBL/GenBank/DDBJ databases">
        <title>Genome sequence of Oxobacter pfennigii DSM 3222.</title>
        <authorList>
            <person name="Poehlein A."/>
            <person name="Bengelsdorf F.R."/>
            <person name="Schiel-Bengelsdorf B."/>
            <person name="Duerre P."/>
            <person name="Daniel R."/>
        </authorList>
    </citation>
    <scope>NUCLEOTIDE SEQUENCE [LARGE SCALE GENOMIC DNA]</scope>
    <source>
        <strain evidence="2 3">DSM 3222</strain>
    </source>
</reference>
<dbReference type="STRING" id="36849.OXPF_15350"/>
<name>A0A0P8YZ13_9CLOT</name>
<feature type="transmembrane region" description="Helical" evidence="1">
    <location>
        <begin position="79"/>
        <end position="101"/>
    </location>
</feature>
<accession>A0A0P8YZ13</accession>
<keyword evidence="1" id="KW-0472">Membrane</keyword>
<gene>
    <name evidence="2" type="ORF">OXPF_15350</name>
</gene>
<evidence type="ECO:0008006" key="4">
    <source>
        <dbReference type="Google" id="ProtNLM"/>
    </source>
</evidence>
<comment type="caution">
    <text evidence="2">The sequence shown here is derived from an EMBL/GenBank/DDBJ whole genome shotgun (WGS) entry which is preliminary data.</text>
</comment>
<keyword evidence="1" id="KW-0812">Transmembrane</keyword>